<gene>
    <name evidence="1" type="ORF">OSTQU699_LOCUS10587</name>
</gene>
<dbReference type="PANTHER" id="PTHR31209">
    <property type="entry name" value="COFACTOR-INDEPENDENT PHOSPHOGLYCERATE MUTASE"/>
    <property type="match status" value="1"/>
</dbReference>
<dbReference type="InterPro" id="IPR017850">
    <property type="entry name" value="Alkaline_phosphatase_core_sf"/>
</dbReference>
<keyword evidence="2" id="KW-1185">Reference proteome</keyword>
<dbReference type="EMBL" id="CAJHUC010003057">
    <property type="protein sequence ID" value="CAD7705232.1"/>
    <property type="molecule type" value="Genomic_DNA"/>
</dbReference>
<name>A0A8S1JDI7_9CHLO</name>
<accession>A0A8S1JDI7</accession>
<evidence type="ECO:0000313" key="2">
    <source>
        <dbReference type="Proteomes" id="UP000708148"/>
    </source>
</evidence>
<dbReference type="AlphaFoldDB" id="A0A8S1JDI7"/>
<protein>
    <submittedName>
        <fullName evidence="1">Uncharacterized protein</fullName>
    </submittedName>
</protein>
<comment type="caution">
    <text evidence="1">The sequence shown here is derived from an EMBL/GenBank/DDBJ whole genome shotgun (WGS) entry which is preliminary data.</text>
</comment>
<reference evidence="1" key="1">
    <citation type="submission" date="2020-12" db="EMBL/GenBank/DDBJ databases">
        <authorList>
            <person name="Iha C."/>
        </authorList>
    </citation>
    <scope>NUCLEOTIDE SEQUENCE</scope>
</reference>
<sequence length="153" mass="16625">MIGQLIRLLWTHQSQEETGEFFVLACTGDHSTPVVFGDHSHEPVPFGVAHLRDVVATLGGTAVVDSISLGPIVNPDSGDETAVERVSEQARRQKEFRKLESAAIEGHGDIPCRFNEVSAARGELGRFPGREIFAIFKQLVNVGTDVGNQEMVS</sequence>
<dbReference type="GO" id="GO:0004619">
    <property type="term" value="F:phosphoglycerate mutase activity"/>
    <property type="evidence" value="ECO:0007669"/>
    <property type="project" value="InterPro"/>
</dbReference>
<dbReference type="Proteomes" id="UP000708148">
    <property type="component" value="Unassembled WGS sequence"/>
</dbReference>
<organism evidence="1 2">
    <name type="scientific">Ostreobium quekettii</name>
    <dbReference type="NCBI Taxonomy" id="121088"/>
    <lineage>
        <taxon>Eukaryota</taxon>
        <taxon>Viridiplantae</taxon>
        <taxon>Chlorophyta</taxon>
        <taxon>core chlorophytes</taxon>
        <taxon>Ulvophyceae</taxon>
        <taxon>TCBD clade</taxon>
        <taxon>Bryopsidales</taxon>
        <taxon>Ostreobineae</taxon>
        <taxon>Ostreobiaceae</taxon>
        <taxon>Ostreobium</taxon>
    </lineage>
</organism>
<dbReference type="Gene3D" id="3.40.720.10">
    <property type="entry name" value="Alkaline Phosphatase, subunit A"/>
    <property type="match status" value="1"/>
</dbReference>
<dbReference type="PANTHER" id="PTHR31209:SF0">
    <property type="entry name" value="METALLOENZYME DOMAIN-CONTAINING PROTEIN"/>
    <property type="match status" value="1"/>
</dbReference>
<proteinExistence type="predicted"/>
<dbReference type="OrthoDB" id="113620at2759"/>
<evidence type="ECO:0000313" key="1">
    <source>
        <dbReference type="EMBL" id="CAD7705232.1"/>
    </source>
</evidence>
<dbReference type="InterPro" id="IPR004456">
    <property type="entry name" value="Pglycerate_mutase_ApgM"/>
</dbReference>